<keyword evidence="4" id="KW-1185">Reference proteome</keyword>
<evidence type="ECO:0000259" key="2">
    <source>
        <dbReference type="Pfam" id="PF04986"/>
    </source>
</evidence>
<dbReference type="EMBL" id="CP042434">
    <property type="protein sequence ID" value="QEC73240.1"/>
    <property type="molecule type" value="Genomic_DNA"/>
</dbReference>
<name>A0A5B8VNX6_9BACT</name>
<dbReference type="GO" id="GO:0003677">
    <property type="term" value="F:DNA binding"/>
    <property type="evidence" value="ECO:0007669"/>
    <property type="project" value="InterPro"/>
</dbReference>
<proteinExistence type="predicted"/>
<dbReference type="Pfam" id="PF04986">
    <property type="entry name" value="Y2_Tnp"/>
    <property type="match status" value="1"/>
</dbReference>
<organism evidence="3 4">
    <name type="scientific">Arachidicoccus ginsenosidivorans</name>
    <dbReference type="NCBI Taxonomy" id="496057"/>
    <lineage>
        <taxon>Bacteria</taxon>
        <taxon>Pseudomonadati</taxon>
        <taxon>Bacteroidota</taxon>
        <taxon>Chitinophagia</taxon>
        <taxon>Chitinophagales</taxon>
        <taxon>Chitinophagaceae</taxon>
        <taxon>Arachidicoccus</taxon>
    </lineage>
</organism>
<keyword evidence="1" id="KW-0812">Transmembrane</keyword>
<keyword evidence="1" id="KW-1133">Transmembrane helix</keyword>
<feature type="transmembrane region" description="Helical" evidence="1">
    <location>
        <begin position="59"/>
        <end position="76"/>
    </location>
</feature>
<evidence type="ECO:0000313" key="3">
    <source>
        <dbReference type="EMBL" id="QEC73240.1"/>
    </source>
</evidence>
<dbReference type="OrthoDB" id="9791273at2"/>
<dbReference type="Proteomes" id="UP000321291">
    <property type="component" value="Chromosome"/>
</dbReference>
<evidence type="ECO:0000313" key="4">
    <source>
        <dbReference type="Proteomes" id="UP000321291"/>
    </source>
</evidence>
<dbReference type="KEGG" id="agi:FSB73_17740"/>
<accession>A0A5B8VNX6</accession>
<protein>
    <recommendedName>
        <fullName evidence="2">Transposase IS801/IS1294 domain-containing protein</fullName>
    </recommendedName>
</protein>
<dbReference type="InterPro" id="IPR007069">
    <property type="entry name" value="Transposase_32"/>
</dbReference>
<keyword evidence="1" id="KW-0472">Membrane</keyword>
<sequence length="77" mass="9210">MSFSYKEYKKQGKEKSKKRTMLIDVTEFIRRFAIHILERGLVRIRHYGFLCNASKKDTIPLLKLALCLSYIFAIYYI</sequence>
<dbReference type="GO" id="GO:0004803">
    <property type="term" value="F:transposase activity"/>
    <property type="evidence" value="ECO:0007669"/>
    <property type="project" value="InterPro"/>
</dbReference>
<dbReference type="GO" id="GO:0006313">
    <property type="term" value="P:DNA transposition"/>
    <property type="evidence" value="ECO:0007669"/>
    <property type="project" value="InterPro"/>
</dbReference>
<evidence type="ECO:0000256" key="1">
    <source>
        <dbReference type="SAM" id="Phobius"/>
    </source>
</evidence>
<reference evidence="3 4" key="1">
    <citation type="journal article" date="2017" name="Int. J. Syst. Evol. Microbiol.">
        <title>Arachidicoccus ginsenosidivorans sp. nov., with ginsenoside-converting activity isolated from ginseng cultivating soil.</title>
        <authorList>
            <person name="Siddiqi M.Z."/>
            <person name="Aslam Z."/>
            <person name="Im W.T."/>
        </authorList>
    </citation>
    <scope>NUCLEOTIDE SEQUENCE [LARGE SCALE GENOMIC DNA]</scope>
    <source>
        <strain evidence="3 4">Gsoil 809</strain>
    </source>
</reference>
<feature type="domain" description="Transposase IS801/IS1294" evidence="2">
    <location>
        <begin position="2"/>
        <end position="55"/>
    </location>
</feature>
<gene>
    <name evidence="3" type="ORF">FSB73_17740</name>
</gene>
<dbReference type="AlphaFoldDB" id="A0A5B8VNX6"/>
<dbReference type="RefSeq" id="WP_146785247.1">
    <property type="nucleotide sequence ID" value="NZ_CP042434.1"/>
</dbReference>